<keyword evidence="1" id="KW-1185">Reference proteome</keyword>
<sequence length="517" mass="60328">MENNLPMEIALSQSHILKRVLRQLDVKEQSDLQLSCHALMGLVSTIKTVTHESAPITNLRLGGSYFTERVDQLVEEYREFMRKVDPIRLRILENNENERHKITEMMLKISKKELKEMIESFVDIYELKFRLQRGEPCVAFFETLMSVNHPNVMKLSCDFNMDVNNEMLRGIDYTAIFKGFPQLKNFHVDVNNQPFQHMYEFFLKAVSAKKGAILNFAIESTYDDDLIDIARRNMTSALSLNVNIGIQILGKFNENWIFSWLRTLTPAQLGRIVKLEVKTFSMSTVKCYACFAVKLTNLETFIIRFHDSNTYKSITRNIKYLNGMKKRNASLFPSLENLTKMTKFGWVKKYKFAVFPDEEMYEAKCSNFGFSLLEKLPTQIQKLHLCGLYSFRCSRGDMISRRFPELTTLMLNCVQEVDRNALVNLTNLKIFMTKDCPVLDLPDSLVAGATIHRREDSSEYYHDDWKENFTRDNYFFKEIVYSGIINSSIFCNEVRHGENVLKVVRIMSDKSNFFHCL</sequence>
<proteinExistence type="predicted"/>
<evidence type="ECO:0000313" key="2">
    <source>
        <dbReference type="WBParaSite" id="PTRK_0000130300.1"/>
    </source>
</evidence>
<reference evidence="2" key="1">
    <citation type="submission" date="2017-02" db="UniProtKB">
        <authorList>
            <consortium name="WormBaseParasite"/>
        </authorList>
    </citation>
    <scope>IDENTIFICATION</scope>
</reference>
<protein>
    <submittedName>
        <fullName evidence="2">F-box domain-containing protein</fullName>
    </submittedName>
</protein>
<dbReference type="Proteomes" id="UP000038045">
    <property type="component" value="Unplaced"/>
</dbReference>
<accession>A0A0N4Z322</accession>
<name>A0A0N4Z322_PARTI</name>
<organism evidence="1 2">
    <name type="scientific">Parastrongyloides trichosuri</name>
    <name type="common">Possum-specific nematode worm</name>
    <dbReference type="NCBI Taxonomy" id="131310"/>
    <lineage>
        <taxon>Eukaryota</taxon>
        <taxon>Metazoa</taxon>
        <taxon>Ecdysozoa</taxon>
        <taxon>Nematoda</taxon>
        <taxon>Chromadorea</taxon>
        <taxon>Rhabditida</taxon>
        <taxon>Tylenchina</taxon>
        <taxon>Panagrolaimomorpha</taxon>
        <taxon>Strongyloidoidea</taxon>
        <taxon>Strongyloididae</taxon>
        <taxon>Parastrongyloides</taxon>
    </lineage>
</organism>
<dbReference type="WBParaSite" id="PTRK_0000130300.1">
    <property type="protein sequence ID" value="PTRK_0000130300.1"/>
    <property type="gene ID" value="PTRK_0000130300"/>
</dbReference>
<dbReference type="AlphaFoldDB" id="A0A0N4Z322"/>
<evidence type="ECO:0000313" key="1">
    <source>
        <dbReference type="Proteomes" id="UP000038045"/>
    </source>
</evidence>